<evidence type="ECO:0000259" key="2">
    <source>
        <dbReference type="Pfam" id="PF00080"/>
    </source>
</evidence>
<comment type="similarity">
    <text evidence="1">Belongs to the Cu-Zn superoxide dismutase family.</text>
</comment>
<dbReference type="CDD" id="cd00305">
    <property type="entry name" value="Cu-Zn_Superoxide_Dismutase"/>
    <property type="match status" value="1"/>
</dbReference>
<dbReference type="AlphaFoldDB" id="A0AA42CQ40"/>
<reference evidence="3" key="1">
    <citation type="submission" date="2022-06" db="EMBL/GenBank/DDBJ databases">
        <title>Sphingomonas sp. nov. isolated from rhizosphere soil of tomato.</title>
        <authorList>
            <person name="Dong H."/>
            <person name="Gao R."/>
        </authorList>
    </citation>
    <scope>NUCLEOTIDE SEQUENCE</scope>
    <source>
        <strain evidence="3">MMSM24</strain>
    </source>
</reference>
<evidence type="ECO:0000313" key="3">
    <source>
        <dbReference type="EMBL" id="MCW6535295.1"/>
    </source>
</evidence>
<feature type="domain" description="Superoxide dismutase copper/zinc binding" evidence="2">
    <location>
        <begin position="50"/>
        <end position="175"/>
    </location>
</feature>
<protein>
    <submittedName>
        <fullName evidence="3">Superoxide dismutase family protein</fullName>
    </submittedName>
</protein>
<dbReference type="Proteomes" id="UP001165565">
    <property type="component" value="Unassembled WGS sequence"/>
</dbReference>
<dbReference type="SUPFAM" id="SSF49329">
    <property type="entry name" value="Cu,Zn superoxide dismutase-like"/>
    <property type="match status" value="1"/>
</dbReference>
<sequence>MRVTTVMMIGAGALALMACRDDGGVSAGTPVARGARAVAALHSASGADVGRATATEVAGGLRVTVDAKALPPGTHGAHIHTTGRCDPPGFETAGGHWNPLMKKHGSMNPQGPHEGDMPNLVIDSGGRGTVAAVIPGATMAGLLDTDGAALVIHANPDDLATDPSGNSGARIACGVFQPS</sequence>
<dbReference type="Gene3D" id="2.60.40.200">
    <property type="entry name" value="Superoxide dismutase, copper/zinc binding domain"/>
    <property type="match status" value="1"/>
</dbReference>
<dbReference type="EMBL" id="JANFAV010000006">
    <property type="protein sequence ID" value="MCW6535295.1"/>
    <property type="molecule type" value="Genomic_DNA"/>
</dbReference>
<dbReference type="PROSITE" id="PS51257">
    <property type="entry name" value="PROKAR_LIPOPROTEIN"/>
    <property type="match status" value="1"/>
</dbReference>
<dbReference type="RefSeq" id="WP_265268944.1">
    <property type="nucleotide sequence ID" value="NZ_JANFAV010000006.1"/>
</dbReference>
<evidence type="ECO:0000256" key="1">
    <source>
        <dbReference type="ARBA" id="ARBA00010457"/>
    </source>
</evidence>
<dbReference type="PANTHER" id="PTHR10003">
    <property type="entry name" value="SUPEROXIDE DISMUTASE CU-ZN -RELATED"/>
    <property type="match status" value="1"/>
</dbReference>
<proteinExistence type="inferred from homology"/>
<comment type="caution">
    <text evidence="3">The sequence shown here is derived from an EMBL/GenBank/DDBJ whole genome shotgun (WGS) entry which is preliminary data.</text>
</comment>
<organism evidence="3 4">
    <name type="scientific">Sphingomonas lycopersici</name>
    <dbReference type="NCBI Taxonomy" id="2951807"/>
    <lineage>
        <taxon>Bacteria</taxon>
        <taxon>Pseudomonadati</taxon>
        <taxon>Pseudomonadota</taxon>
        <taxon>Alphaproteobacteria</taxon>
        <taxon>Sphingomonadales</taxon>
        <taxon>Sphingomonadaceae</taxon>
        <taxon>Sphingomonas</taxon>
    </lineage>
</organism>
<dbReference type="InterPro" id="IPR001424">
    <property type="entry name" value="SOD_Cu_Zn_dom"/>
</dbReference>
<dbReference type="Pfam" id="PF00080">
    <property type="entry name" value="Sod_Cu"/>
    <property type="match status" value="1"/>
</dbReference>
<dbReference type="GO" id="GO:0006801">
    <property type="term" value="P:superoxide metabolic process"/>
    <property type="evidence" value="ECO:0007669"/>
    <property type="project" value="InterPro"/>
</dbReference>
<dbReference type="InterPro" id="IPR036423">
    <property type="entry name" value="SOD-like_Cu/Zn_dom_sf"/>
</dbReference>
<name>A0AA42CQ40_9SPHN</name>
<dbReference type="InterPro" id="IPR024134">
    <property type="entry name" value="SOD_Cu/Zn_/chaperone"/>
</dbReference>
<gene>
    <name evidence="3" type="ORF">NEE01_10930</name>
</gene>
<accession>A0AA42CQ40</accession>
<keyword evidence="4" id="KW-1185">Reference proteome</keyword>
<dbReference type="GO" id="GO:0005507">
    <property type="term" value="F:copper ion binding"/>
    <property type="evidence" value="ECO:0007669"/>
    <property type="project" value="InterPro"/>
</dbReference>
<evidence type="ECO:0000313" key="4">
    <source>
        <dbReference type="Proteomes" id="UP001165565"/>
    </source>
</evidence>